<accession>A0A0D0Q7B4</accession>
<protein>
    <recommendedName>
        <fullName evidence="2">DNA-binding phage zinc finger domain-containing protein</fullName>
    </recommendedName>
</protein>
<name>A0A0D0Q7B4_KITGR</name>
<organism evidence="3 4">
    <name type="scientific">Kitasatospora griseola</name>
    <name type="common">Streptomyces griseolosporeus</name>
    <dbReference type="NCBI Taxonomy" id="2064"/>
    <lineage>
        <taxon>Bacteria</taxon>
        <taxon>Bacillati</taxon>
        <taxon>Actinomycetota</taxon>
        <taxon>Actinomycetes</taxon>
        <taxon>Kitasatosporales</taxon>
        <taxon>Streptomycetaceae</taxon>
        <taxon>Kitasatospora</taxon>
    </lineage>
</organism>
<feature type="domain" description="DNA-binding phage zinc finger" evidence="2">
    <location>
        <begin position="137"/>
        <end position="186"/>
    </location>
</feature>
<proteinExistence type="predicted"/>
<dbReference type="EMBL" id="JXZB01000001">
    <property type="protein sequence ID" value="KIQ67023.1"/>
    <property type="molecule type" value="Genomic_DNA"/>
</dbReference>
<evidence type="ECO:0000313" key="4">
    <source>
        <dbReference type="Proteomes" id="UP000032066"/>
    </source>
</evidence>
<feature type="region of interest" description="Disordered" evidence="1">
    <location>
        <begin position="158"/>
        <end position="188"/>
    </location>
</feature>
<evidence type="ECO:0000259" key="2">
    <source>
        <dbReference type="Pfam" id="PF24623"/>
    </source>
</evidence>
<dbReference type="AlphaFoldDB" id="A0A0D0Q7B4"/>
<comment type="caution">
    <text evidence="3">The sequence shown here is derived from an EMBL/GenBank/DDBJ whole genome shotgun (WGS) entry which is preliminary data.</text>
</comment>
<dbReference type="OrthoDB" id="4764618at2"/>
<gene>
    <name evidence="3" type="ORF">TR51_06435</name>
</gene>
<feature type="compositionally biased region" description="Basic residues" evidence="1">
    <location>
        <begin position="158"/>
        <end position="169"/>
    </location>
</feature>
<dbReference type="PATRIC" id="fig|2064.6.peg.1410"/>
<keyword evidence="4" id="KW-1185">Reference proteome</keyword>
<evidence type="ECO:0000313" key="3">
    <source>
        <dbReference type="EMBL" id="KIQ67023.1"/>
    </source>
</evidence>
<dbReference type="Proteomes" id="UP000032066">
    <property type="component" value="Unassembled WGS sequence"/>
</dbReference>
<dbReference type="RefSeq" id="WP_043908741.1">
    <property type="nucleotide sequence ID" value="NZ_JXZB01000001.1"/>
</dbReference>
<reference evidence="3 4" key="1">
    <citation type="submission" date="2015-02" db="EMBL/GenBank/DDBJ databases">
        <title>Draft genome sequence of Kitasatospora griseola MF730-N6, a bafilomycin, terpentecin and satosporin producer.</title>
        <authorList>
            <person name="Arens J.C."/>
            <person name="Haltli B."/>
            <person name="Kerr R.G."/>
        </authorList>
    </citation>
    <scope>NUCLEOTIDE SEQUENCE [LARGE SCALE GENOMIC DNA]</scope>
    <source>
        <strain evidence="3 4">MF730-N6</strain>
    </source>
</reference>
<dbReference type="Pfam" id="PF24623">
    <property type="entry name" value="Phage_zn_bind_8"/>
    <property type="match status" value="1"/>
</dbReference>
<dbReference type="InterPro" id="IPR056911">
    <property type="entry name" value="Phage_Znf_bind_put"/>
</dbReference>
<evidence type="ECO:0000256" key="1">
    <source>
        <dbReference type="SAM" id="MobiDB-lite"/>
    </source>
</evidence>
<sequence length="188" mass="21141">MNDAEAVMLARYVRALCPQQKFDEYTADTYGDVFADYDLEECKQAAAAIGRRQPFIAPAEIIDEVRAVRARRLADFRYEPNPDETSAEYVRRLRGQISATIAGHRPPALPYQGSPRPIDTVTARTGRDVPTSDQHVPPTRIRSANDIECSYCGAKPRHMCKTSRGRRMNSYHPSRIEDAQKNAQQTAA</sequence>